<proteinExistence type="inferred from homology"/>
<dbReference type="InterPro" id="IPR036388">
    <property type="entry name" value="WH-like_DNA-bd_sf"/>
</dbReference>
<evidence type="ECO:0000256" key="1">
    <source>
        <dbReference type="ARBA" id="ARBA00005443"/>
    </source>
</evidence>
<evidence type="ECO:0000313" key="10">
    <source>
        <dbReference type="EMBL" id="KAH0968298.1"/>
    </source>
</evidence>
<feature type="region of interest" description="Disordered" evidence="8">
    <location>
        <begin position="42"/>
        <end position="128"/>
    </location>
</feature>
<comment type="function">
    <text evidence="7">Component of the PEX13-PEX14 docking complex, a translocon channel that specifically mediates the import of peroxisomal cargo proteins bound to PEX5 receptor. The PEX13-PEX14 docking complex forms a large import pore which can be opened to a diameter of about 9 nm. Mechanistically, PEX5 receptor along with cargo proteins associates with the PEX14 subunit of the PEX13-PEX14 docking complex in the cytosol, leading to the insertion of the receptor into the organelle membrane with the concomitant translocation of the cargo into the peroxisome matrix.</text>
</comment>
<keyword evidence="3 7" id="KW-0576">Peroxisome</keyword>
<dbReference type="RefSeq" id="XP_044725811.1">
    <property type="nucleotide sequence ID" value="XM_044859411.1"/>
</dbReference>
<evidence type="ECO:0000256" key="7">
    <source>
        <dbReference type="RuleBase" id="RU367032"/>
    </source>
</evidence>
<comment type="subcellular location">
    <subcellularLocation>
        <location evidence="6 7">Peroxisome membrane</location>
    </subcellularLocation>
</comment>
<dbReference type="OrthoDB" id="441517at2759"/>
<feature type="region of interest" description="Disordered" evidence="8">
    <location>
        <begin position="198"/>
        <end position="221"/>
    </location>
</feature>
<dbReference type="Pfam" id="PF04695">
    <property type="entry name" value="Pex14_N"/>
    <property type="match status" value="1"/>
</dbReference>
<dbReference type="InterPro" id="IPR025655">
    <property type="entry name" value="PEX14"/>
</dbReference>
<evidence type="ECO:0000256" key="8">
    <source>
        <dbReference type="SAM" id="MobiDB-lite"/>
    </source>
</evidence>
<comment type="similarity">
    <text evidence="1 7">Belongs to the peroxin-14 family.</text>
</comment>
<dbReference type="GO" id="GO:0005778">
    <property type="term" value="C:peroxisomal membrane"/>
    <property type="evidence" value="ECO:0007669"/>
    <property type="project" value="UniProtKB-SubCell"/>
</dbReference>
<feature type="compositionally biased region" description="Basic and acidic residues" evidence="8">
    <location>
        <begin position="42"/>
        <end position="87"/>
    </location>
</feature>
<dbReference type="GO" id="GO:1990429">
    <property type="term" value="C:peroxisomal importomer complex"/>
    <property type="evidence" value="ECO:0007669"/>
    <property type="project" value="TreeGrafter"/>
</dbReference>
<keyword evidence="2" id="KW-0811">Translocation</keyword>
<dbReference type="GO" id="GO:0016560">
    <property type="term" value="P:protein import into peroxisome matrix, docking"/>
    <property type="evidence" value="ECO:0007669"/>
    <property type="project" value="UniProtKB-UniRule"/>
</dbReference>
<evidence type="ECO:0000256" key="3">
    <source>
        <dbReference type="ARBA" id="ARBA00023140"/>
    </source>
</evidence>
<evidence type="ECO:0000256" key="5">
    <source>
        <dbReference type="ARBA" id="ARBA00029691"/>
    </source>
</evidence>
<accession>A0A9P8SM81</accession>
<reference evidence="10" key="1">
    <citation type="submission" date="2021-09" db="EMBL/GenBank/DDBJ databases">
        <title>A high-quality genome of the endoparasitic fungus Hirsutella rhossiliensis with a comparison of Hirsutella genomes reveals transposable elements contributing to genome size variation.</title>
        <authorList>
            <person name="Lin R."/>
            <person name="Jiao Y."/>
            <person name="Sun X."/>
            <person name="Ling J."/>
            <person name="Xie B."/>
            <person name="Cheng X."/>
        </authorList>
    </citation>
    <scope>NUCLEOTIDE SEQUENCE</scope>
    <source>
        <strain evidence="10">HR02</strain>
    </source>
</reference>
<comment type="caution">
    <text evidence="10">The sequence shown here is derived from an EMBL/GenBank/DDBJ whole genome shotgun (WGS) entry which is preliminary data.</text>
</comment>
<sequence length="350" mass="38270">MGDSQDNPAPAGIPPWQQRSEQGDQAAEFHDQLDVARRFLDDDDVRTASRDKKADFLRSKGVQDGDIEKLLDKPHVKPEPSGEKPVDNDDAAASQTISQREPDTTQQSPALLSGGSDHPPVVTYPEFLAKPPRPPPLVTTNGLLTTLYAFAGLSTLLYGASKYLVAPMVESLTDARSELHDTASHKLHALVSKLEKTVSEIPSTPHPPLAADDASEDAEDPTEMFHRDVGTQTSLPESPAAAALLRPVAKSESERQADRLSEAAKSLSGLKDQFRAQSEDLEDVRTLLDVFRDNLDGMTYSSQTQFVGGYDMYGTAKRAEPQDEIRRVRDNIRLVKGTLLSTRSFPASTR</sequence>
<dbReference type="GeneID" id="68350069"/>
<organism evidence="10 11">
    <name type="scientific">Hirsutella rhossiliensis</name>
    <dbReference type="NCBI Taxonomy" id="111463"/>
    <lineage>
        <taxon>Eukaryota</taxon>
        <taxon>Fungi</taxon>
        <taxon>Dikarya</taxon>
        <taxon>Ascomycota</taxon>
        <taxon>Pezizomycotina</taxon>
        <taxon>Sordariomycetes</taxon>
        <taxon>Hypocreomycetidae</taxon>
        <taxon>Hypocreales</taxon>
        <taxon>Ophiocordycipitaceae</taxon>
        <taxon>Hirsutella</taxon>
    </lineage>
</organism>
<dbReference type="PANTHER" id="PTHR23058:SF5">
    <property type="entry name" value="PEROXISOMAL MEMBRANE PROTEIN PEX14"/>
    <property type="match status" value="1"/>
</dbReference>
<evidence type="ECO:0000259" key="9">
    <source>
        <dbReference type="Pfam" id="PF04695"/>
    </source>
</evidence>
<protein>
    <recommendedName>
        <fullName evidence="4 7">Peroxisomal membrane protein PEX14</fullName>
    </recommendedName>
    <alternativeName>
        <fullName evidence="5 7">Peroxin-14</fullName>
    </alternativeName>
</protein>
<keyword evidence="7" id="KW-0472">Membrane</keyword>
<dbReference type="EMBL" id="JAIZPD010000001">
    <property type="protein sequence ID" value="KAH0968298.1"/>
    <property type="molecule type" value="Genomic_DNA"/>
</dbReference>
<dbReference type="PANTHER" id="PTHR23058">
    <property type="entry name" value="PEROXISOMAL MEMBRANE PROTEIN PEX14"/>
    <property type="match status" value="1"/>
</dbReference>
<evidence type="ECO:0000256" key="4">
    <source>
        <dbReference type="ARBA" id="ARBA00029502"/>
    </source>
</evidence>
<gene>
    <name evidence="10" type="ORF">HRG_00940</name>
</gene>
<keyword evidence="7" id="KW-0813">Transport</keyword>
<evidence type="ECO:0000313" key="11">
    <source>
        <dbReference type="Proteomes" id="UP000824596"/>
    </source>
</evidence>
<evidence type="ECO:0000256" key="6">
    <source>
        <dbReference type="ARBA" id="ARBA00046271"/>
    </source>
</evidence>
<dbReference type="InterPro" id="IPR006785">
    <property type="entry name" value="Pex14_N"/>
</dbReference>
<keyword evidence="11" id="KW-1185">Reference proteome</keyword>
<dbReference type="GO" id="GO:0005102">
    <property type="term" value="F:signaling receptor binding"/>
    <property type="evidence" value="ECO:0007669"/>
    <property type="project" value="TreeGrafter"/>
</dbReference>
<keyword evidence="7" id="KW-0653">Protein transport</keyword>
<dbReference type="Gene3D" id="1.10.10.10">
    <property type="entry name" value="Winged helix-like DNA-binding domain superfamily/Winged helix DNA-binding domain"/>
    <property type="match status" value="1"/>
</dbReference>
<dbReference type="Proteomes" id="UP000824596">
    <property type="component" value="Unassembled WGS sequence"/>
</dbReference>
<feature type="compositionally biased region" description="Polar residues" evidence="8">
    <location>
        <begin position="93"/>
        <end position="110"/>
    </location>
</feature>
<evidence type="ECO:0000256" key="2">
    <source>
        <dbReference type="ARBA" id="ARBA00023010"/>
    </source>
</evidence>
<dbReference type="AlphaFoldDB" id="A0A9P8SM81"/>
<name>A0A9P8SM81_9HYPO</name>
<feature type="domain" description="Peroxisome membrane anchor protein Pex14p N-terminal" evidence="9">
    <location>
        <begin position="31"/>
        <end position="72"/>
    </location>
</feature>
<feature type="region of interest" description="Disordered" evidence="8">
    <location>
        <begin position="1"/>
        <end position="28"/>
    </location>
</feature>